<evidence type="ECO:0000313" key="1">
    <source>
        <dbReference type="EMBL" id="CAB4129454.1"/>
    </source>
</evidence>
<protein>
    <submittedName>
        <fullName evidence="1">Uncharacterized protein</fullName>
    </submittedName>
</protein>
<organism evidence="1">
    <name type="scientific">uncultured Caudovirales phage</name>
    <dbReference type="NCBI Taxonomy" id="2100421"/>
    <lineage>
        <taxon>Viruses</taxon>
        <taxon>Duplodnaviria</taxon>
        <taxon>Heunggongvirae</taxon>
        <taxon>Uroviricota</taxon>
        <taxon>Caudoviricetes</taxon>
        <taxon>Peduoviridae</taxon>
        <taxon>Maltschvirus</taxon>
        <taxon>Maltschvirus maltsch</taxon>
    </lineage>
</organism>
<gene>
    <name evidence="1" type="ORF">UFOVP116_13</name>
</gene>
<reference evidence="1" key="1">
    <citation type="submission" date="2020-04" db="EMBL/GenBank/DDBJ databases">
        <authorList>
            <person name="Chiriac C."/>
            <person name="Salcher M."/>
            <person name="Ghai R."/>
            <person name="Kavagutti S V."/>
        </authorList>
    </citation>
    <scope>NUCLEOTIDE SEQUENCE</scope>
</reference>
<dbReference type="EMBL" id="LR796237">
    <property type="protein sequence ID" value="CAB4129454.1"/>
    <property type="molecule type" value="Genomic_DNA"/>
</dbReference>
<proteinExistence type="predicted"/>
<accession>A0A6J5L4S4</accession>
<name>A0A6J5L4S4_9CAUD</name>
<sequence length="176" mass="19514">MRLTPGNAFGWTFHISNLRSGEMLKHSIDTPATLQQMSENEFILILSGPLVPVYESGMKQMPYERLLPGAAPFNDFPSCTTVWEKNSYTLHQAETAHQGFCISRLQNNGEMPSLEKLVLKAGESIDVGGKLLFLISGEMTAADKKFSEFTELDVKSNVTLQATSDCLGVFVSHRRV</sequence>